<feature type="compositionally biased region" description="Basic and acidic residues" evidence="1">
    <location>
        <begin position="41"/>
        <end position="50"/>
    </location>
</feature>
<gene>
    <name evidence="2" type="ORF">F1559_001031</name>
</gene>
<evidence type="ECO:0000313" key="3">
    <source>
        <dbReference type="Proteomes" id="UP000530660"/>
    </source>
</evidence>
<keyword evidence="3" id="KW-1185">Reference proteome</keyword>
<proteinExistence type="predicted"/>
<feature type="region of interest" description="Disordered" evidence="1">
    <location>
        <begin position="41"/>
        <end position="103"/>
    </location>
</feature>
<dbReference type="EMBL" id="VWRR01000012">
    <property type="protein sequence ID" value="KAF6001895.1"/>
    <property type="molecule type" value="Genomic_DNA"/>
</dbReference>
<organism evidence="2 3">
    <name type="scientific">Cyanidiococcus yangmingshanensis</name>
    <dbReference type="NCBI Taxonomy" id="2690220"/>
    <lineage>
        <taxon>Eukaryota</taxon>
        <taxon>Rhodophyta</taxon>
        <taxon>Bangiophyceae</taxon>
        <taxon>Cyanidiales</taxon>
        <taxon>Cyanidiaceae</taxon>
        <taxon>Cyanidiococcus</taxon>
    </lineage>
</organism>
<dbReference type="Proteomes" id="UP000530660">
    <property type="component" value="Unassembled WGS sequence"/>
</dbReference>
<accession>A0A7J7IFL4</accession>
<evidence type="ECO:0000313" key="2">
    <source>
        <dbReference type="EMBL" id="KAF6001895.1"/>
    </source>
</evidence>
<feature type="compositionally biased region" description="Polar residues" evidence="1">
    <location>
        <begin position="53"/>
        <end position="71"/>
    </location>
</feature>
<evidence type="ECO:0000256" key="1">
    <source>
        <dbReference type="SAM" id="MobiDB-lite"/>
    </source>
</evidence>
<comment type="caution">
    <text evidence="2">The sequence shown here is derived from an EMBL/GenBank/DDBJ whole genome shotgun (WGS) entry which is preliminary data.</text>
</comment>
<sequence>MAEFADGVHGNGRVTEQLRRRFIFCSPEQWEASLKRALSEAALKEHERPSDFSAASDTTQQENTSPATQLANRELYESMSSSSSEVKFAGTRATPGLEAPGIQ</sequence>
<reference evidence="2 3" key="1">
    <citation type="journal article" date="2020" name="J. Phycol.">
        <title>Comparative genome analysis reveals Cyanidiococcus gen. nov., a new extremophilic red algal genus sister to Cyanidioschyzon (Cyanidioschyzonaceae, Rhodophyta).</title>
        <authorList>
            <person name="Liu S.-L."/>
            <person name="Chiang Y.-R."/>
            <person name="Yoon H.S."/>
            <person name="Fu H.-Y."/>
        </authorList>
    </citation>
    <scope>NUCLEOTIDE SEQUENCE [LARGE SCALE GENOMIC DNA]</scope>
    <source>
        <strain evidence="2 3">THAL066</strain>
    </source>
</reference>
<protein>
    <submittedName>
        <fullName evidence="2">Uncharacterized protein</fullName>
    </submittedName>
</protein>
<dbReference type="AlphaFoldDB" id="A0A7J7IFL4"/>
<name>A0A7J7IFL4_9RHOD</name>